<dbReference type="Proteomes" id="UP000324897">
    <property type="component" value="Chromosome 2"/>
</dbReference>
<dbReference type="Gramene" id="TVU24097">
    <property type="protein sequence ID" value="TVU24097"/>
    <property type="gene ID" value="EJB05_26493"/>
</dbReference>
<evidence type="ECO:0000256" key="1">
    <source>
        <dbReference type="SAM" id="MobiDB-lite"/>
    </source>
</evidence>
<feature type="compositionally biased region" description="Basic and acidic residues" evidence="1">
    <location>
        <begin position="142"/>
        <end position="157"/>
    </location>
</feature>
<dbReference type="PANTHER" id="PTHR36138:SF13">
    <property type="entry name" value="OS04G0604500 PROTEIN"/>
    <property type="match status" value="1"/>
</dbReference>
<proteinExistence type="predicted"/>
<feature type="compositionally biased region" description="Low complexity" evidence="1">
    <location>
        <begin position="123"/>
        <end position="137"/>
    </location>
</feature>
<dbReference type="OrthoDB" id="715311at2759"/>
<feature type="region of interest" description="Disordered" evidence="1">
    <location>
        <begin position="97"/>
        <end position="166"/>
    </location>
</feature>
<organism evidence="2 3">
    <name type="scientific">Eragrostis curvula</name>
    <name type="common">weeping love grass</name>
    <dbReference type="NCBI Taxonomy" id="38414"/>
    <lineage>
        <taxon>Eukaryota</taxon>
        <taxon>Viridiplantae</taxon>
        <taxon>Streptophyta</taxon>
        <taxon>Embryophyta</taxon>
        <taxon>Tracheophyta</taxon>
        <taxon>Spermatophyta</taxon>
        <taxon>Magnoliopsida</taxon>
        <taxon>Liliopsida</taxon>
        <taxon>Poales</taxon>
        <taxon>Poaceae</taxon>
        <taxon>PACMAD clade</taxon>
        <taxon>Chloridoideae</taxon>
        <taxon>Eragrostideae</taxon>
        <taxon>Eragrostidinae</taxon>
        <taxon>Eragrostis</taxon>
    </lineage>
</organism>
<reference evidence="2 3" key="1">
    <citation type="journal article" date="2019" name="Sci. Rep.">
        <title>A high-quality genome of Eragrostis curvula grass provides insights into Poaceae evolution and supports new strategies to enhance forage quality.</title>
        <authorList>
            <person name="Carballo J."/>
            <person name="Santos B.A.C.M."/>
            <person name="Zappacosta D."/>
            <person name="Garbus I."/>
            <person name="Selva J.P."/>
            <person name="Gallo C.A."/>
            <person name="Diaz A."/>
            <person name="Albertini E."/>
            <person name="Caccamo M."/>
            <person name="Echenique V."/>
        </authorList>
    </citation>
    <scope>NUCLEOTIDE SEQUENCE [LARGE SCALE GENOMIC DNA]</scope>
    <source>
        <strain evidence="3">cv. Victoria</strain>
        <tissue evidence="2">Leaf</tissue>
    </source>
</reference>
<evidence type="ECO:0000313" key="2">
    <source>
        <dbReference type="EMBL" id="TVU24097.1"/>
    </source>
</evidence>
<dbReference type="EMBL" id="RWGY01000013">
    <property type="protein sequence ID" value="TVU24097.1"/>
    <property type="molecule type" value="Genomic_DNA"/>
</dbReference>
<feature type="compositionally biased region" description="Polar residues" evidence="1">
    <location>
        <begin position="1"/>
        <end position="15"/>
    </location>
</feature>
<keyword evidence="3" id="KW-1185">Reference proteome</keyword>
<name>A0A5J9ULF4_9POAL</name>
<evidence type="ECO:0000313" key="3">
    <source>
        <dbReference type="Proteomes" id="UP000324897"/>
    </source>
</evidence>
<gene>
    <name evidence="2" type="ORF">EJB05_26493</name>
</gene>
<protein>
    <submittedName>
        <fullName evidence="2">Uncharacterized protein</fullName>
    </submittedName>
</protein>
<feature type="region of interest" description="Disordered" evidence="1">
    <location>
        <begin position="1"/>
        <end position="27"/>
    </location>
</feature>
<feature type="region of interest" description="Disordered" evidence="1">
    <location>
        <begin position="239"/>
        <end position="259"/>
    </location>
</feature>
<dbReference type="AlphaFoldDB" id="A0A5J9ULF4"/>
<sequence length="259" mass="29308">MKPATTQAAAMTTEKTSPEKKRKKMERVKPQYVDWLLKREPGVPVPLPDMPDDEELQDLEPEFRDRIRKIWTECEATLKSLHDIDEDILQQYRTKGYAEVEAGDDDRMETAASDGDDDSTEQATTTPRVAPVVTMATNMASPEKKRTAAMTTEEKNAAPENNRTKMVRVKQEAIDSLLEQHPVEPYLAVVPEELLQGVNPELQERIRNVRAEAATIMKACCDEDEDILKQYHTKGYAELEVQASDDDEVEKEASDDGDK</sequence>
<comment type="caution">
    <text evidence="2">The sequence shown here is derived from an EMBL/GenBank/DDBJ whole genome shotgun (WGS) entry which is preliminary data.</text>
</comment>
<accession>A0A5J9ULF4</accession>
<dbReference type="PANTHER" id="PTHR36138">
    <property type="entry name" value="EXPRESSED PROTEIN-RELATED"/>
    <property type="match status" value="1"/>
</dbReference>